<dbReference type="AlphaFoldDB" id="U2KLA2"/>
<evidence type="ECO:0000313" key="2">
    <source>
        <dbReference type="EMBL" id="ERJ77994.1"/>
    </source>
</evidence>
<proteinExistence type="predicted"/>
<feature type="compositionally biased region" description="Basic and acidic residues" evidence="1">
    <location>
        <begin position="12"/>
        <end position="21"/>
    </location>
</feature>
<sequence length="65" mass="7336">MASGQLTNIRRCPSDTETTKDTHLSQLLDKILSRDNMLEAYTQVKSNKGSVGVSLDEIEVYLRQH</sequence>
<protein>
    <submittedName>
        <fullName evidence="2">Uncharacterized protein</fullName>
    </submittedName>
</protein>
<comment type="caution">
    <text evidence="2">The sequence shown here is derived from an EMBL/GenBank/DDBJ whole genome shotgun (WGS) entry which is preliminary data.</text>
</comment>
<evidence type="ECO:0000256" key="1">
    <source>
        <dbReference type="SAM" id="MobiDB-lite"/>
    </source>
</evidence>
<reference evidence="2 3" key="1">
    <citation type="submission" date="2013-06" db="EMBL/GenBank/DDBJ databases">
        <authorList>
            <person name="Weinstock G."/>
            <person name="Sodergren E."/>
            <person name="Lobos E.A."/>
            <person name="Fulton L."/>
            <person name="Fulton R."/>
            <person name="Courtney L."/>
            <person name="Fronick C."/>
            <person name="O'Laughlin M."/>
            <person name="Godfrey J."/>
            <person name="Wilson R.M."/>
            <person name="Miner T."/>
            <person name="Farmer C."/>
            <person name="Delehaunty K."/>
            <person name="Cordes M."/>
            <person name="Minx P."/>
            <person name="Tomlinson C."/>
            <person name="Chen J."/>
            <person name="Wollam A."/>
            <person name="Pepin K.H."/>
            <person name="Bhonagiri V."/>
            <person name="Zhang X."/>
            <person name="Warren W."/>
            <person name="Mitreva M."/>
            <person name="Mardis E.R."/>
            <person name="Wilson R.K."/>
        </authorList>
    </citation>
    <scope>NUCLEOTIDE SEQUENCE [LARGE SCALE GENOMIC DNA]</scope>
    <source>
        <strain evidence="2 3">W1703</strain>
    </source>
</reference>
<organism evidence="2 3">
    <name type="scientific">Streptococcus sobrinus W1703</name>
    <dbReference type="NCBI Taxonomy" id="1227275"/>
    <lineage>
        <taxon>Bacteria</taxon>
        <taxon>Bacillati</taxon>
        <taxon>Bacillota</taxon>
        <taxon>Bacilli</taxon>
        <taxon>Lactobacillales</taxon>
        <taxon>Streptococcaceae</taxon>
        <taxon>Streptococcus</taxon>
    </lineage>
</organism>
<dbReference type="HOGENOM" id="CLU_2848113_0_0_9"/>
<gene>
    <name evidence="2" type="ORF">HMPREF1557_00463</name>
</gene>
<accession>U2KLA2</accession>
<dbReference type="EMBL" id="AWVA01000025">
    <property type="protein sequence ID" value="ERJ77994.1"/>
    <property type="molecule type" value="Genomic_DNA"/>
</dbReference>
<evidence type="ECO:0000313" key="3">
    <source>
        <dbReference type="Proteomes" id="UP000016617"/>
    </source>
</evidence>
<feature type="region of interest" description="Disordered" evidence="1">
    <location>
        <begin position="1"/>
        <end position="21"/>
    </location>
</feature>
<name>U2KLA2_9STRE</name>
<dbReference type="Proteomes" id="UP000016617">
    <property type="component" value="Unassembled WGS sequence"/>
</dbReference>